<dbReference type="FunFam" id="3.40.50.10440:FF:000001">
    <property type="entry name" value="Dihydroxyacetone kinase, DhaK subunit"/>
    <property type="match status" value="1"/>
</dbReference>
<dbReference type="PANTHER" id="PTHR28629:SF4">
    <property type="entry name" value="TRIOKINASE_FMN CYCLASE"/>
    <property type="match status" value="1"/>
</dbReference>
<evidence type="ECO:0000259" key="1">
    <source>
        <dbReference type="PROSITE" id="PS51481"/>
    </source>
</evidence>
<keyword evidence="3" id="KW-1185">Reference proteome</keyword>
<protein>
    <submittedName>
        <fullName evidence="2">Dihydroxyacetone kinase</fullName>
    </submittedName>
</protein>
<proteinExistence type="predicted"/>
<evidence type="ECO:0000313" key="2">
    <source>
        <dbReference type="EMBL" id="ASU21267.1"/>
    </source>
</evidence>
<dbReference type="PROSITE" id="PS51481">
    <property type="entry name" value="DHAK"/>
    <property type="match status" value="1"/>
</dbReference>
<dbReference type="RefSeq" id="WP_094499532.1">
    <property type="nucleotide sequence ID" value="NZ_CAWNHI010000001.1"/>
</dbReference>
<reference evidence="2 3" key="1">
    <citation type="submission" date="2017-08" db="EMBL/GenBank/DDBJ databases">
        <title>The Vibrio qinghaiensis sp.-Q67 is a luminous bacteria isolated firstly from Qinghai lake, Qinghai province, China, which has been proved to be very sensitive to detect environmental and food pollutants. Therefore, complete genome analysis of V. qinghaiensis sp.-Q67 highlights the potential application of this strain on detection of hazards in the contaminated environments.</title>
        <authorList>
            <person name="Gong L."/>
        </authorList>
    </citation>
    <scope>NUCLEOTIDE SEQUENCE [LARGE SCALE GENOMIC DNA]</scope>
    <source>
        <strain evidence="2 3">Q67</strain>
    </source>
</reference>
<keyword evidence="2" id="KW-0808">Transferase</keyword>
<dbReference type="GO" id="GO:0004371">
    <property type="term" value="F:glycerone kinase activity"/>
    <property type="evidence" value="ECO:0007669"/>
    <property type="project" value="InterPro"/>
</dbReference>
<dbReference type="Gene3D" id="3.30.1180.20">
    <property type="entry name" value="Dihydroxyacetone kinase, domain 2"/>
    <property type="match status" value="1"/>
</dbReference>
<organism evidence="2 3">
    <name type="scientific">Vibrio qinghaiensis</name>
    <dbReference type="NCBI Taxonomy" id="2025808"/>
    <lineage>
        <taxon>Bacteria</taxon>
        <taxon>Pseudomonadati</taxon>
        <taxon>Pseudomonadota</taxon>
        <taxon>Gammaproteobacteria</taxon>
        <taxon>Vibrionales</taxon>
        <taxon>Vibrionaceae</taxon>
        <taxon>Vibrio</taxon>
    </lineage>
</organism>
<accession>A0A223MVB7</accession>
<dbReference type="Gene3D" id="3.40.50.10440">
    <property type="entry name" value="Dihydroxyacetone kinase, domain 1"/>
    <property type="match status" value="1"/>
</dbReference>
<dbReference type="KEGG" id="vqi:CCZ37_00860"/>
<dbReference type="SUPFAM" id="SSF82549">
    <property type="entry name" value="DAK1/DegV-like"/>
    <property type="match status" value="1"/>
</dbReference>
<evidence type="ECO:0000313" key="3">
    <source>
        <dbReference type="Proteomes" id="UP000215148"/>
    </source>
</evidence>
<dbReference type="GO" id="GO:0019563">
    <property type="term" value="P:glycerol catabolic process"/>
    <property type="evidence" value="ECO:0007669"/>
    <property type="project" value="TreeGrafter"/>
</dbReference>
<dbReference type="InterPro" id="IPR050861">
    <property type="entry name" value="Dihydroxyacetone_Kinase"/>
</dbReference>
<feature type="domain" description="DhaK" evidence="1">
    <location>
        <begin position="7"/>
        <end position="352"/>
    </location>
</feature>
<dbReference type="GO" id="GO:0005829">
    <property type="term" value="C:cytosol"/>
    <property type="evidence" value="ECO:0007669"/>
    <property type="project" value="TreeGrafter"/>
</dbReference>
<dbReference type="AlphaFoldDB" id="A0A223MVB7"/>
<sequence length="352" mass="38621">MKGLINCVNNVALDQLHGLVASRPGLKFNADPRYVWHEQSPNQVSLISGGASGHEPLHAGFVGKGMLTGACPGEMFTRVTPDQIYECANKVKTEHGILFFVQNYVGDIINFKLATELLHADGVNVGYVLIDDDVAVTDSLYTQGRRGGAGTVLLEKIVGAAALQGYSLAECEELGKRVVNNCRSIAVALEPCTVPASGIPTFNLNPNDVEFGVGIHGEPGTAQINFTNANDLVDKMFMALKENERYERTLSQWNRKEGIWDEVNTRVEDFVTNQNYIAIVNGLGSTPVSQLYIAYKQLLNNCDKESYHIVRNMVGNYCTAIDMQGFSITLLQADPEMVELFDAPVDTAELRW</sequence>
<keyword evidence="2" id="KW-0418">Kinase</keyword>
<name>A0A223MVB7_9VIBR</name>
<dbReference type="PANTHER" id="PTHR28629">
    <property type="entry name" value="TRIOKINASE/FMN CYCLASE"/>
    <property type="match status" value="1"/>
</dbReference>
<dbReference type="InterPro" id="IPR004006">
    <property type="entry name" value="DhaK_dom"/>
</dbReference>
<dbReference type="Proteomes" id="UP000215148">
    <property type="component" value="Chromosome 1"/>
</dbReference>
<dbReference type="EMBL" id="CP022741">
    <property type="protein sequence ID" value="ASU21267.1"/>
    <property type="molecule type" value="Genomic_DNA"/>
</dbReference>
<dbReference type="Pfam" id="PF02733">
    <property type="entry name" value="Dak1"/>
    <property type="match status" value="1"/>
</dbReference>
<gene>
    <name evidence="2" type="ORF">CCZ37_00860</name>
</gene>